<evidence type="ECO:0000256" key="4">
    <source>
        <dbReference type="ARBA" id="ARBA00023284"/>
    </source>
</evidence>
<organism evidence="8 9">
    <name type="scientific">Pacificispira spongiicola</name>
    <dbReference type="NCBI Taxonomy" id="2729598"/>
    <lineage>
        <taxon>Bacteria</taxon>
        <taxon>Pseudomonadati</taxon>
        <taxon>Pseudomonadota</taxon>
        <taxon>Alphaproteobacteria</taxon>
        <taxon>Rhodospirillales</taxon>
        <taxon>Rhodospirillaceae</taxon>
        <taxon>Pacificispira</taxon>
    </lineage>
</organism>
<dbReference type="Gene3D" id="3.40.30.10">
    <property type="entry name" value="Glutaredoxin"/>
    <property type="match status" value="1"/>
</dbReference>
<evidence type="ECO:0000256" key="6">
    <source>
        <dbReference type="RuleBase" id="RU366011"/>
    </source>
</evidence>
<dbReference type="GO" id="GO:0005737">
    <property type="term" value="C:cytoplasm"/>
    <property type="evidence" value="ECO:0007669"/>
    <property type="project" value="TreeGrafter"/>
</dbReference>
<keyword evidence="4 6" id="KW-0676">Redox-active center</keyword>
<comment type="caution">
    <text evidence="8">The sequence shown here is derived from an EMBL/GenBank/DDBJ whole genome shotgun (WGS) entry which is preliminary data.</text>
</comment>
<accession>A0A7Y0HFF5</accession>
<evidence type="ECO:0000313" key="9">
    <source>
        <dbReference type="Proteomes" id="UP000539372"/>
    </source>
</evidence>
<dbReference type="PROSITE" id="PS51352">
    <property type="entry name" value="THIOREDOXIN_2"/>
    <property type="match status" value="1"/>
</dbReference>
<dbReference type="InterPro" id="IPR036249">
    <property type="entry name" value="Thioredoxin-like_sf"/>
</dbReference>
<dbReference type="AlphaFoldDB" id="A0A7Y0HFF5"/>
<dbReference type="EC" id="1.11.1.27" evidence="6"/>
<dbReference type="FunFam" id="3.40.30.10:FF:000020">
    <property type="entry name" value="Peroxiredoxin"/>
    <property type="match status" value="1"/>
</dbReference>
<dbReference type="Pfam" id="PF08534">
    <property type="entry name" value="Redoxin"/>
    <property type="match status" value="1"/>
</dbReference>
<evidence type="ECO:0000256" key="3">
    <source>
        <dbReference type="ARBA" id="ARBA00023002"/>
    </source>
</evidence>
<dbReference type="CDD" id="cd03013">
    <property type="entry name" value="PRX5_like"/>
    <property type="match status" value="1"/>
</dbReference>
<dbReference type="RefSeq" id="WP_169623478.1">
    <property type="nucleotide sequence ID" value="NZ_JABBNT010000001.1"/>
</dbReference>
<reference evidence="8 9" key="1">
    <citation type="submission" date="2020-04" db="EMBL/GenBank/DDBJ databases">
        <title>Rhodospirillaceae bacterium KN72 isolated from deep sea.</title>
        <authorList>
            <person name="Zhang D.-C."/>
        </authorList>
    </citation>
    <scope>NUCLEOTIDE SEQUENCE [LARGE SCALE GENOMIC DNA]</scope>
    <source>
        <strain evidence="8 9">KN72</strain>
    </source>
</reference>
<comment type="catalytic activity">
    <reaction evidence="6">
        <text>a hydroperoxide + 2 glutathione = an alcohol + glutathione disulfide + H2O</text>
        <dbReference type="Rhea" id="RHEA:62632"/>
        <dbReference type="ChEBI" id="CHEBI:15377"/>
        <dbReference type="ChEBI" id="CHEBI:30879"/>
        <dbReference type="ChEBI" id="CHEBI:35924"/>
        <dbReference type="ChEBI" id="CHEBI:57925"/>
        <dbReference type="ChEBI" id="CHEBI:58297"/>
        <dbReference type="EC" id="1.11.1.27"/>
    </reaction>
</comment>
<evidence type="ECO:0000256" key="2">
    <source>
        <dbReference type="ARBA" id="ARBA00022862"/>
    </source>
</evidence>
<evidence type="ECO:0000313" key="8">
    <source>
        <dbReference type="EMBL" id="NMM43179.1"/>
    </source>
</evidence>
<comment type="similarity">
    <text evidence="6">Belongs to the peroxiredoxin family. Prx5 subfamily.</text>
</comment>
<feature type="active site" description="Cysteine sulfenic acid (-SOH) intermediate" evidence="5">
    <location>
        <position position="54"/>
    </location>
</feature>
<dbReference type="EMBL" id="JABBNT010000001">
    <property type="protein sequence ID" value="NMM43179.1"/>
    <property type="molecule type" value="Genomic_DNA"/>
</dbReference>
<name>A0A7Y0HFF5_9PROT</name>
<comment type="function">
    <text evidence="6">Thiol-specific peroxidase that catalyzes the reduction of hydrogen peroxide and organic hydroperoxides to water and alcohols, respectively. Plays a role in cell protection against oxidative stress by detoxifying peroxides.</text>
</comment>
<dbReference type="GO" id="GO:0008379">
    <property type="term" value="F:thioredoxin peroxidase activity"/>
    <property type="evidence" value="ECO:0007669"/>
    <property type="project" value="InterPro"/>
</dbReference>
<dbReference type="PANTHER" id="PTHR10430:SF16">
    <property type="entry name" value="PEROXIREDOXIN-5, MITOCHONDRIAL"/>
    <property type="match status" value="1"/>
</dbReference>
<dbReference type="InterPro" id="IPR037944">
    <property type="entry name" value="PRX5-like"/>
</dbReference>
<dbReference type="GO" id="GO:0042744">
    <property type="term" value="P:hydrogen peroxide catabolic process"/>
    <property type="evidence" value="ECO:0007669"/>
    <property type="project" value="TreeGrafter"/>
</dbReference>
<keyword evidence="1 6" id="KW-0575">Peroxidase</keyword>
<evidence type="ECO:0000256" key="5">
    <source>
        <dbReference type="PIRSR" id="PIRSR637944-1"/>
    </source>
</evidence>
<dbReference type="InterPro" id="IPR013740">
    <property type="entry name" value="Redoxin"/>
</dbReference>
<dbReference type="InterPro" id="IPR013766">
    <property type="entry name" value="Thioredoxin_domain"/>
</dbReference>
<evidence type="ECO:0000256" key="1">
    <source>
        <dbReference type="ARBA" id="ARBA00022559"/>
    </source>
</evidence>
<protein>
    <recommendedName>
        <fullName evidence="6">Glutathione-dependent peroxiredoxin</fullName>
        <ecNumber evidence="6">1.11.1.27</ecNumber>
    </recommendedName>
</protein>
<sequence length="175" mass="19059">MSNFPNAKTVGDAVPQVTFRTRENGEWKDVSTNDIFAGKRVVVFALPGAFTPTCSSTHLPGYMIKSQEVKGLGVDDIYCLSVNDSFVMNAWAKDQGVTDELKVIPDGNGEFSEGMGFLVGKEDLGFGKRSWRYSMVVNDGVIEKTFVEPGEPGDPFKVSDVDTMLGYLKEAKVAA</sequence>
<evidence type="ECO:0000259" key="7">
    <source>
        <dbReference type="PROSITE" id="PS51352"/>
    </source>
</evidence>
<keyword evidence="2 6" id="KW-0049">Antioxidant</keyword>
<dbReference type="GO" id="GO:0034599">
    <property type="term" value="P:cellular response to oxidative stress"/>
    <property type="evidence" value="ECO:0007669"/>
    <property type="project" value="InterPro"/>
</dbReference>
<keyword evidence="9" id="KW-1185">Reference proteome</keyword>
<dbReference type="Proteomes" id="UP000539372">
    <property type="component" value="Unassembled WGS sequence"/>
</dbReference>
<dbReference type="SUPFAM" id="SSF52833">
    <property type="entry name" value="Thioredoxin-like"/>
    <property type="match status" value="1"/>
</dbReference>
<proteinExistence type="inferred from homology"/>
<dbReference type="PANTHER" id="PTHR10430">
    <property type="entry name" value="PEROXIREDOXIN"/>
    <property type="match status" value="1"/>
</dbReference>
<gene>
    <name evidence="8" type="ORF">HH303_01730</name>
</gene>
<keyword evidence="3 6" id="KW-0560">Oxidoreductase</keyword>
<feature type="domain" description="Thioredoxin" evidence="7">
    <location>
        <begin position="8"/>
        <end position="173"/>
    </location>
</feature>
<dbReference type="GO" id="GO:0045454">
    <property type="term" value="P:cell redox homeostasis"/>
    <property type="evidence" value="ECO:0007669"/>
    <property type="project" value="TreeGrafter"/>
</dbReference>